<keyword evidence="2" id="KW-0472">Membrane</keyword>
<evidence type="ECO:0000313" key="4">
    <source>
        <dbReference type="EMBL" id="MEA5358010.1"/>
    </source>
</evidence>
<evidence type="ECO:0000256" key="2">
    <source>
        <dbReference type="SAM" id="Phobius"/>
    </source>
</evidence>
<dbReference type="EMBL" id="JAYFSI010000001">
    <property type="protein sequence ID" value="MEA5358010.1"/>
    <property type="molecule type" value="Genomic_DNA"/>
</dbReference>
<comment type="caution">
    <text evidence="4">The sequence shown here is derived from an EMBL/GenBank/DDBJ whole genome shotgun (WGS) entry which is preliminary data.</text>
</comment>
<accession>A0ABU5QWH9</accession>
<dbReference type="PRINTS" id="PR01217">
    <property type="entry name" value="PRICHEXTENSN"/>
</dbReference>
<keyword evidence="5" id="KW-1185">Reference proteome</keyword>
<feature type="compositionally biased region" description="Pro residues" evidence="1">
    <location>
        <begin position="126"/>
        <end position="143"/>
    </location>
</feature>
<evidence type="ECO:0000313" key="5">
    <source>
        <dbReference type="Proteomes" id="UP001304298"/>
    </source>
</evidence>
<dbReference type="RefSeq" id="WP_323322446.1">
    <property type="nucleotide sequence ID" value="NZ_JAYFSI010000001.1"/>
</dbReference>
<dbReference type="Proteomes" id="UP001304298">
    <property type="component" value="Unassembled WGS sequence"/>
</dbReference>
<feature type="compositionally biased region" description="Low complexity" evidence="1">
    <location>
        <begin position="144"/>
        <end position="188"/>
    </location>
</feature>
<feature type="region of interest" description="Disordered" evidence="1">
    <location>
        <begin position="107"/>
        <end position="220"/>
    </location>
</feature>
<organism evidence="4 5">
    <name type="scientific">Amycolatopsis heterodermiae</name>
    <dbReference type="NCBI Taxonomy" id="3110235"/>
    <lineage>
        <taxon>Bacteria</taxon>
        <taxon>Bacillati</taxon>
        <taxon>Actinomycetota</taxon>
        <taxon>Actinomycetes</taxon>
        <taxon>Pseudonocardiales</taxon>
        <taxon>Pseudonocardiaceae</taxon>
        <taxon>Amycolatopsis</taxon>
    </lineage>
</organism>
<keyword evidence="3" id="KW-0732">Signal</keyword>
<keyword evidence="2" id="KW-1133">Transmembrane helix</keyword>
<feature type="chain" id="PRO_5045529842" evidence="3">
    <location>
        <begin position="28"/>
        <end position="301"/>
    </location>
</feature>
<protein>
    <submittedName>
        <fullName evidence="4">Uncharacterized protein</fullName>
    </submittedName>
</protein>
<feature type="transmembrane region" description="Helical" evidence="2">
    <location>
        <begin position="281"/>
        <end position="300"/>
    </location>
</feature>
<proteinExistence type="predicted"/>
<feature type="signal peptide" evidence="3">
    <location>
        <begin position="1"/>
        <end position="27"/>
    </location>
</feature>
<reference evidence="4 5" key="1">
    <citation type="submission" date="2023-12" db="EMBL/GenBank/DDBJ databases">
        <title>Amycolatopsis sp. V23-08.</title>
        <authorList>
            <person name="Somphong A."/>
        </authorList>
    </citation>
    <scope>NUCLEOTIDE SEQUENCE [LARGE SCALE GENOMIC DNA]</scope>
    <source>
        <strain evidence="4 5">V23-08</strain>
    </source>
</reference>
<name>A0ABU5QWH9_9PSEU</name>
<evidence type="ECO:0000256" key="1">
    <source>
        <dbReference type="SAM" id="MobiDB-lite"/>
    </source>
</evidence>
<keyword evidence="2" id="KW-0812">Transmembrane</keyword>
<evidence type="ECO:0000256" key="3">
    <source>
        <dbReference type="SAM" id="SignalP"/>
    </source>
</evidence>
<gene>
    <name evidence="4" type="ORF">VA596_00565</name>
</gene>
<sequence>MRYVVRLFFGTVAGALLLLTFAWNASAQSPYTATVGLKPSSGKAGSAFTISWNFSPCGGPITFSWNGTPTWSTGASVQQTSGTVAATVPAGAQPGTYPVTGTCTNARTKQPLTGASRFTVVGSPSTTPPPPPTTTPVTPPPVTTTPSKPGGPTTTPATTTTPPPTTTTTPPTSTTPTTPGTTPATTSTEPKPGELVLDRPSVQPGDELSASGKGCQPGRTVTLTADGTEVGSAYADSTGAFTAPVQFTRIEAGPHTVVADCGVRLTGTVDQVVTHSSGGQTSTLVILVFFVLAGIAVVRFP</sequence>